<gene>
    <name evidence="1" type="ORF">E9677_18550</name>
</gene>
<organism evidence="1 2">
    <name type="scientific">Rhizobium rhizophilum</name>
    <dbReference type="NCBI Taxonomy" id="1850373"/>
    <lineage>
        <taxon>Bacteria</taxon>
        <taxon>Pseudomonadati</taxon>
        <taxon>Pseudomonadota</taxon>
        <taxon>Alphaproteobacteria</taxon>
        <taxon>Hyphomicrobiales</taxon>
        <taxon>Rhizobiaceae</taxon>
        <taxon>Rhizobium/Agrobacterium group</taxon>
        <taxon>Rhizobium</taxon>
    </lineage>
</organism>
<dbReference type="RefSeq" id="WP_136559513.1">
    <property type="nucleotide sequence ID" value="NZ_STGT01000004.1"/>
</dbReference>
<keyword evidence="2" id="KW-1185">Reference proteome</keyword>
<dbReference type="Proteomes" id="UP000309667">
    <property type="component" value="Unassembled WGS sequence"/>
</dbReference>
<accession>A0ABY2QUU8</accession>
<name>A0ABY2QUU8_9HYPH</name>
<sequence>MPITFSAISNKDDWAGSSWTIAKDDDLAELIARVALGQSRYVRRVLKETGFAAPDPKETELSGALKLLTANDPKKPWHRDGWMFQVISWIAANLQDPENLIAPPHMIHAHKGFDGIHVRVDPKTHQIISVVICEEKATDNARKMVRDRIWKEFKGMQSGERDNELAAEITRLLETAKGIDVDEAVETVIWKNARHYRIAITIDDNHVDAEGQKELFDGFSAVVGGEVGRRRGEVLHLGNMRAWMAELADNAVERAKVMVAANV</sequence>
<reference evidence="1 2" key="1">
    <citation type="submission" date="2019-04" db="EMBL/GenBank/DDBJ databases">
        <title>Genome sequence of strain 7209-2.</title>
        <authorList>
            <person name="Gao J."/>
            <person name="Sun J."/>
        </authorList>
    </citation>
    <scope>NUCLEOTIDE SEQUENCE [LARGE SCALE GENOMIC DNA]</scope>
    <source>
        <strain evidence="1 2">7209-2</strain>
    </source>
</reference>
<protein>
    <submittedName>
        <fullName evidence="1">Uncharacterized protein</fullName>
    </submittedName>
</protein>
<evidence type="ECO:0000313" key="2">
    <source>
        <dbReference type="Proteomes" id="UP000309667"/>
    </source>
</evidence>
<evidence type="ECO:0000313" key="1">
    <source>
        <dbReference type="EMBL" id="THV12724.1"/>
    </source>
</evidence>
<comment type="caution">
    <text evidence="1">The sequence shown here is derived from an EMBL/GenBank/DDBJ whole genome shotgun (WGS) entry which is preliminary data.</text>
</comment>
<dbReference type="EMBL" id="STGT01000004">
    <property type="protein sequence ID" value="THV12724.1"/>
    <property type="molecule type" value="Genomic_DNA"/>
</dbReference>
<proteinExistence type="predicted"/>